<reference evidence="1 2" key="1">
    <citation type="journal article" date="2013" name="Virus Genes">
        <title>Complete genomic sequences and comparative analysis of Mamestra brassicae nucleopolyhedrovirus isolated in Korea.</title>
        <authorList>
            <person name="Choi J.B."/>
            <person name="Heo W.I."/>
            <person name="Shin T.Y."/>
            <person name="Bae S.M."/>
            <person name="Kim W.J."/>
            <person name="Kim J.I."/>
            <person name="Kwon M."/>
            <person name="Choi J.Y."/>
            <person name="Je Y.H."/>
            <person name="Jin B.R."/>
            <person name="Woo S.D."/>
        </authorList>
    </citation>
    <scope>NUCLEOTIDE SEQUENCE [LARGE SCALE GENOMIC DNA]</scope>
    <source>
        <strain evidence="1 2">K1</strain>
    </source>
</reference>
<accession>I3XM90</accession>
<organism evidence="1 2">
    <name type="scientific">Mamestra brassicae nuclear polyhedrosis virus</name>
    <name type="common">MbNPV</name>
    <dbReference type="NCBI Taxonomy" id="78219"/>
    <lineage>
        <taxon>Viruses</taxon>
        <taxon>Viruses incertae sedis</taxon>
        <taxon>Naldaviricetes</taxon>
        <taxon>Lefavirales</taxon>
        <taxon>Baculoviridae</taxon>
        <taxon>Alphabaculovirus</taxon>
        <taxon>Alphabaculovirus mabrassicae</taxon>
    </lineage>
</organism>
<dbReference type="Proteomes" id="UP000202136">
    <property type="component" value="Segment"/>
</dbReference>
<evidence type="ECO:0000313" key="2">
    <source>
        <dbReference type="Proteomes" id="UP000202136"/>
    </source>
</evidence>
<keyword evidence="2" id="KW-1185">Reference proteome</keyword>
<dbReference type="Pfam" id="PF07267">
    <property type="entry name" value="Nucleo_P87"/>
    <property type="match status" value="1"/>
</dbReference>
<sequence length="548" mass="62427">MAILKDITRNSYHIKRSYALYLKKYLLNRYPDDVDSIEFITQNIKTSDSQNDYVYARSLIDSVVASLDRIMFNIEPTSDMSQSVAGPSQSYQIQVEPPQNDETSVSLVETPIDNDTLMPLIEINNNEAQMPFVQVAPTEDLYRIVSDLLENTSLQSISKHTLQELKQLLENPTSSLADLYKQKLVLDNIDCTLYTQISEFVELYKKNGGVVECVDIDVNYYAKLVQANSQLLDTLPPTIRAAVVSILDKVTNKKAYETYLNIDAAEYKNLDNELIKLLLNKYKLINFSKKRQIDRSADLSTDEEQTITDDSNTRRLRRANVAKRRATAADIAPTLSANETFIANVKQLHKNTVIMPPLLVHLLAVMPTTIGASTLTCPSEGFGTNLITISNYNSTINKIKKLNLTILTNTIYFYKLLEPLTMYGTGENETSKMIWFIVKSSNYFVNNARNFDALRKQLQGVIDDPDRVALFMIRYNFLWFYRQFASKLVNLPTTSFPNQKIMNVLYVYDSIVQKKYNSINYQVSNRVYVGPVDNVVKLMVASYSDILA</sequence>
<proteinExistence type="predicted"/>
<evidence type="ECO:0000313" key="1">
    <source>
        <dbReference type="EMBL" id="AFL64923.1"/>
    </source>
</evidence>
<dbReference type="RefSeq" id="YP_009011137.1">
    <property type="nucleotide sequence ID" value="NC_023681.1"/>
</dbReference>
<name>I3XM90_NPVMB</name>
<dbReference type="InterPro" id="IPR009893">
    <property type="entry name" value="Nucleo_P80/P87"/>
</dbReference>
<protein>
    <submittedName>
        <fullName evidence="1">Vp80</fullName>
    </submittedName>
</protein>
<dbReference type="GO" id="GO:0019028">
    <property type="term" value="C:viral capsid"/>
    <property type="evidence" value="ECO:0007669"/>
    <property type="project" value="InterPro"/>
</dbReference>
<dbReference type="GeneID" id="18558946"/>
<dbReference type="EMBL" id="JQ798165">
    <property type="protein sequence ID" value="AFL64923.1"/>
    <property type="molecule type" value="Genomic_DNA"/>
</dbReference>
<dbReference type="KEGG" id="vg:18558946"/>
<organismHost>
    <name type="scientific">Lepidoptera</name>
    <name type="common">moths &amp; butterflies</name>
    <dbReference type="NCBI Taxonomy" id="7088"/>
</organismHost>